<reference evidence="1" key="1">
    <citation type="submission" date="2018-05" db="EMBL/GenBank/DDBJ databases">
        <authorList>
            <person name="Lanie J.A."/>
            <person name="Ng W.-L."/>
            <person name="Kazmierczak K.M."/>
            <person name="Andrzejewski T.M."/>
            <person name="Davidsen T.M."/>
            <person name="Wayne K.J."/>
            <person name="Tettelin H."/>
            <person name="Glass J.I."/>
            <person name="Rusch D."/>
            <person name="Podicherti R."/>
            <person name="Tsui H.-C.T."/>
            <person name="Winkler M.E."/>
        </authorList>
    </citation>
    <scope>NUCLEOTIDE SEQUENCE</scope>
</reference>
<dbReference type="EMBL" id="UINC01131631">
    <property type="protein sequence ID" value="SVD13454.1"/>
    <property type="molecule type" value="Genomic_DNA"/>
</dbReference>
<feature type="non-terminal residue" evidence="1">
    <location>
        <position position="1"/>
    </location>
</feature>
<evidence type="ECO:0008006" key="2">
    <source>
        <dbReference type="Google" id="ProtNLM"/>
    </source>
</evidence>
<organism evidence="1">
    <name type="scientific">marine metagenome</name>
    <dbReference type="NCBI Taxonomy" id="408172"/>
    <lineage>
        <taxon>unclassified sequences</taxon>
        <taxon>metagenomes</taxon>
        <taxon>ecological metagenomes</taxon>
    </lineage>
</organism>
<gene>
    <name evidence="1" type="ORF">METZ01_LOCUS366308</name>
</gene>
<evidence type="ECO:0000313" key="1">
    <source>
        <dbReference type="EMBL" id="SVD13454.1"/>
    </source>
</evidence>
<protein>
    <recommendedName>
        <fullName evidence="2">Anti-sigma-28 factor FlgM C-terminal domain-containing protein</fullName>
    </recommendedName>
</protein>
<proteinExistence type="predicted"/>
<accession>A0A382SU71</accession>
<name>A0A382SU71_9ZZZZ</name>
<dbReference type="AlphaFoldDB" id="A0A382SU71"/>
<sequence>AEIRERVQSGFYNSEDVRRQIAGALSESNGIRPVVNEVAEIRTAHRQLADVPDVREDRVAQSRQRAASGFYDQAAIRTQTAQSIIDESI</sequence>